<evidence type="ECO:0000313" key="1">
    <source>
        <dbReference type="EMBL" id="PQJ54690.1"/>
    </source>
</evidence>
<proteinExistence type="predicted"/>
<protein>
    <submittedName>
        <fullName evidence="1">Uncharacterized protein</fullName>
    </submittedName>
</protein>
<name>A0A2S7UZJ4_9GAMM</name>
<comment type="caution">
    <text evidence="1">The sequence shown here is derived from an EMBL/GenBank/DDBJ whole genome shotgun (WGS) entry which is preliminary data.</text>
</comment>
<evidence type="ECO:0000313" key="2">
    <source>
        <dbReference type="Proteomes" id="UP000239007"/>
    </source>
</evidence>
<dbReference type="EMBL" id="MSCH01000003">
    <property type="protein sequence ID" value="PQJ54690.1"/>
    <property type="molecule type" value="Genomic_DNA"/>
</dbReference>
<dbReference type="AlphaFoldDB" id="A0A2S7UZJ4"/>
<reference evidence="1 2" key="1">
    <citation type="submission" date="2016-12" db="EMBL/GenBank/DDBJ databases">
        <title>Diversity of luminous bacteria.</title>
        <authorList>
            <person name="Yoshizawa S."/>
            <person name="Kogure K."/>
        </authorList>
    </citation>
    <scope>NUCLEOTIDE SEQUENCE [LARGE SCALE GENOMIC DNA]</scope>
    <source>
        <strain evidence="1 2">SA4-48</strain>
    </source>
</reference>
<dbReference type="RefSeq" id="WP_105053211.1">
    <property type="nucleotide sequence ID" value="NZ_BMYG01000001.1"/>
</dbReference>
<sequence>MNLDKSKKRIAKKIKMGFQGYPEITISYSGSKADLAEQVAISFVLEEGAEAMVEGFKSTTDAREDEVIQSAIVKIIERSGVKTIYLEPGVKVIS</sequence>
<gene>
    <name evidence="1" type="ORF">BTO11_14220</name>
</gene>
<dbReference type="Proteomes" id="UP000239007">
    <property type="component" value="Unassembled WGS sequence"/>
</dbReference>
<organism evidence="1 2">
    <name type="scientific">Psychrosphaera saromensis</name>
    <dbReference type="NCBI Taxonomy" id="716813"/>
    <lineage>
        <taxon>Bacteria</taxon>
        <taxon>Pseudomonadati</taxon>
        <taxon>Pseudomonadota</taxon>
        <taxon>Gammaproteobacteria</taxon>
        <taxon>Alteromonadales</taxon>
        <taxon>Pseudoalteromonadaceae</taxon>
        <taxon>Psychrosphaera</taxon>
    </lineage>
</organism>
<accession>A0A2S7UZJ4</accession>
<dbReference type="OrthoDB" id="5770315at2"/>
<keyword evidence="2" id="KW-1185">Reference proteome</keyword>